<sequence length="32" mass="3912">MQREREREAEQWRGKELNRKGENAKSVQRRGV</sequence>
<evidence type="ECO:0000256" key="1">
    <source>
        <dbReference type="SAM" id="MobiDB-lite"/>
    </source>
</evidence>
<accession>A0A7I8IS80</accession>
<reference evidence="2 3" key="1">
    <citation type="submission" date="2019-12" db="EMBL/GenBank/DDBJ databases">
        <authorList>
            <person name="Scholz U."/>
            <person name="Mascher M."/>
            <person name="Fiebig A."/>
        </authorList>
    </citation>
    <scope>NUCLEOTIDE SEQUENCE</scope>
</reference>
<keyword evidence="3" id="KW-1185">Reference proteome</keyword>
<gene>
    <name evidence="2" type="ORF">SI7747_05006243</name>
</gene>
<dbReference type="EMBL" id="LR743592">
    <property type="protein sequence ID" value="CAA2620074.1"/>
    <property type="molecule type" value="Genomic_DNA"/>
</dbReference>
<feature type="compositionally biased region" description="Basic and acidic residues" evidence="1">
    <location>
        <begin position="1"/>
        <end position="23"/>
    </location>
</feature>
<proteinExistence type="predicted"/>
<dbReference type="AlphaFoldDB" id="A0A7I8IS80"/>
<dbReference type="EMBL" id="CACRZD030000005">
    <property type="protein sequence ID" value="CAA6659823.1"/>
    <property type="molecule type" value="Genomic_DNA"/>
</dbReference>
<protein>
    <submittedName>
        <fullName evidence="2">Uncharacterized protein</fullName>
    </submittedName>
</protein>
<feature type="region of interest" description="Disordered" evidence="1">
    <location>
        <begin position="1"/>
        <end position="32"/>
    </location>
</feature>
<dbReference type="Proteomes" id="UP001189122">
    <property type="component" value="Unassembled WGS sequence"/>
</dbReference>
<evidence type="ECO:0000313" key="2">
    <source>
        <dbReference type="EMBL" id="CAA2620074.1"/>
    </source>
</evidence>
<organism evidence="2">
    <name type="scientific">Spirodela intermedia</name>
    <name type="common">Intermediate duckweed</name>
    <dbReference type="NCBI Taxonomy" id="51605"/>
    <lineage>
        <taxon>Eukaryota</taxon>
        <taxon>Viridiplantae</taxon>
        <taxon>Streptophyta</taxon>
        <taxon>Embryophyta</taxon>
        <taxon>Tracheophyta</taxon>
        <taxon>Spermatophyta</taxon>
        <taxon>Magnoliopsida</taxon>
        <taxon>Liliopsida</taxon>
        <taxon>Araceae</taxon>
        <taxon>Lemnoideae</taxon>
        <taxon>Spirodela</taxon>
    </lineage>
</organism>
<name>A0A7I8IS80_SPIIN</name>
<evidence type="ECO:0000313" key="3">
    <source>
        <dbReference type="Proteomes" id="UP001189122"/>
    </source>
</evidence>